<dbReference type="STRING" id="754436.JCM19237_1692"/>
<dbReference type="Proteomes" id="UP000029227">
    <property type="component" value="Unassembled WGS sequence"/>
</dbReference>
<evidence type="ECO:0000313" key="2">
    <source>
        <dbReference type="EMBL" id="GAL06052.1"/>
    </source>
</evidence>
<dbReference type="Pfam" id="PF03603">
    <property type="entry name" value="DNA_III_psi"/>
    <property type="match status" value="1"/>
</dbReference>
<comment type="caution">
    <text evidence="2">The sequence shown here is derived from an EMBL/GenBank/DDBJ whole genome shotgun (WGS) entry which is preliminary data.</text>
</comment>
<evidence type="ECO:0000313" key="3">
    <source>
        <dbReference type="Proteomes" id="UP000029227"/>
    </source>
</evidence>
<sequence length="133" mass="15295">MKQRDLQLMQEMGLTYWQVRKPDFYPGRDLPAIDLPPSCQLLFVCEDELDEHDRWLFGRILSSMKLTPEQALSLPPAAVEQIREHHLIWCWVAGCDVVHPAGCQLLTSTSLAQMHTNPSSKKALWQQICSYDT</sequence>
<dbReference type="InterPro" id="IPR004615">
    <property type="entry name" value="DNA_pol_III_psi"/>
</dbReference>
<keyword evidence="1" id="KW-0239">DNA-directed DNA polymerase</keyword>
<protein>
    <recommendedName>
        <fullName evidence="1">DNA polymerase III subunit psi</fullName>
    </recommendedName>
</protein>
<accession>A0A090RES8</accession>
<dbReference type="GO" id="GO:0003887">
    <property type="term" value="F:DNA-directed DNA polymerase activity"/>
    <property type="evidence" value="ECO:0007669"/>
    <property type="project" value="UniProtKB-KW"/>
</dbReference>
<keyword evidence="1" id="KW-0235">DNA replication</keyword>
<dbReference type="PIRSF" id="PIRSF029225">
    <property type="entry name" value="DNA_pol_III_psi"/>
    <property type="match status" value="1"/>
</dbReference>
<dbReference type="InterPro" id="IPR036654">
    <property type="entry name" value="DNA_pol_III_psi_sf"/>
</dbReference>
<comment type="function">
    <text evidence="1">Part of the beta sliding clamp loading complex, which hydrolyzes ATP to load the beta clamp onto primed DNA to form the DNA replication pre-initiation complex. DNA polymerase III is a complex, multichain enzyme responsible for most of the replicative synthesis in bacteria. This DNA polymerase also exhibits 3' to 5' exonuclease activity.</text>
</comment>
<dbReference type="Gene3D" id="3.40.50.10220">
    <property type="entry name" value="DNA polymerase III, psi subunit"/>
    <property type="match status" value="1"/>
</dbReference>
<keyword evidence="1 2" id="KW-0548">Nucleotidyltransferase</keyword>
<name>A0A090RES8_9GAMM</name>
<reference evidence="2 3" key="1">
    <citation type="journal article" date="2014" name="Genome Announc.">
        <title>Draft Genome Sequences of Two Vibrionaceae Species, Vibrio ponticus C121 and Photobacterium aphoticum C119, Isolated as Coral Reef Microbiota.</title>
        <authorList>
            <person name="Al-saari N."/>
            <person name="Meirelles P.M."/>
            <person name="Mino S."/>
            <person name="Suda W."/>
            <person name="Oshima K."/>
            <person name="Hattori M."/>
            <person name="Ohkuma M."/>
            <person name="Thompson F.L."/>
            <person name="Gomez-Gil B."/>
            <person name="Sawabe T."/>
            <person name="Sawabe T."/>
        </authorList>
    </citation>
    <scope>NUCLEOTIDE SEQUENCE [LARGE SCALE GENOMIC DNA]</scope>
    <source>
        <strain evidence="2 3">JCM 19237</strain>
    </source>
</reference>
<evidence type="ECO:0000256" key="1">
    <source>
        <dbReference type="PIRNR" id="PIRNR029225"/>
    </source>
</evidence>
<dbReference type="eggNOG" id="COG3050">
    <property type="taxonomic scope" value="Bacteria"/>
</dbReference>
<dbReference type="GO" id="GO:0006260">
    <property type="term" value="P:DNA replication"/>
    <property type="evidence" value="ECO:0007669"/>
    <property type="project" value="UniProtKB-KW"/>
</dbReference>
<dbReference type="GO" id="GO:0008408">
    <property type="term" value="F:3'-5' exonuclease activity"/>
    <property type="evidence" value="ECO:0007669"/>
    <property type="project" value="InterPro"/>
</dbReference>
<dbReference type="EMBL" id="BBMN01000009">
    <property type="protein sequence ID" value="GAL06052.1"/>
    <property type="molecule type" value="Genomic_DNA"/>
</dbReference>
<keyword evidence="1 2" id="KW-0808">Transferase</keyword>
<proteinExistence type="predicted"/>
<dbReference type="SUPFAM" id="SSF102220">
    <property type="entry name" value="DNA polymerase III psi subunit"/>
    <property type="match status" value="1"/>
</dbReference>
<organism evidence="2 3">
    <name type="scientific">Photobacterium aphoticum</name>
    <dbReference type="NCBI Taxonomy" id="754436"/>
    <lineage>
        <taxon>Bacteria</taxon>
        <taxon>Pseudomonadati</taxon>
        <taxon>Pseudomonadota</taxon>
        <taxon>Gammaproteobacteria</taxon>
        <taxon>Vibrionales</taxon>
        <taxon>Vibrionaceae</taxon>
        <taxon>Photobacterium</taxon>
    </lineage>
</organism>
<dbReference type="AlphaFoldDB" id="A0A090RES8"/>
<gene>
    <name evidence="2" type="ORF">JCM19237_1692</name>
</gene>